<dbReference type="AlphaFoldDB" id="T1B113"/>
<sequence>MNGRDWEVIWQVSDLKVYIGIDMAKDKFDYCAMDDSLNILCRGSNMENRNERFNELLDLIRTLESTSTMMKIGMESTGIYHIPLYNHLRTYG</sequence>
<dbReference type="EMBL" id="AUZX01005800">
    <property type="protein sequence ID" value="EQD66536.1"/>
    <property type="molecule type" value="Genomic_DNA"/>
</dbReference>
<gene>
    <name evidence="2" type="ORF">B1A_08100</name>
</gene>
<evidence type="ECO:0000313" key="2">
    <source>
        <dbReference type="EMBL" id="EQD66536.1"/>
    </source>
</evidence>
<evidence type="ECO:0000259" key="1">
    <source>
        <dbReference type="Pfam" id="PF01548"/>
    </source>
</evidence>
<dbReference type="GO" id="GO:0004803">
    <property type="term" value="F:transposase activity"/>
    <property type="evidence" value="ECO:0007669"/>
    <property type="project" value="InterPro"/>
</dbReference>
<reference evidence="2" key="2">
    <citation type="journal article" date="2014" name="ISME J.">
        <title>Microbial stratification in low pH oxic and suboxic macroscopic growths along an acid mine drainage.</title>
        <authorList>
            <person name="Mendez-Garcia C."/>
            <person name="Mesa V."/>
            <person name="Sprenger R.R."/>
            <person name="Richter M."/>
            <person name="Diez M.S."/>
            <person name="Solano J."/>
            <person name="Bargiela R."/>
            <person name="Golyshina O.V."/>
            <person name="Manteca A."/>
            <person name="Ramos J.L."/>
            <person name="Gallego J.R."/>
            <person name="Llorente I."/>
            <person name="Martins Dos Santos V.A."/>
            <person name="Jensen O.N."/>
            <person name="Pelaez A.I."/>
            <person name="Sanchez J."/>
            <person name="Ferrer M."/>
        </authorList>
    </citation>
    <scope>NUCLEOTIDE SEQUENCE</scope>
</reference>
<comment type="caution">
    <text evidence="2">The sequence shown here is derived from an EMBL/GenBank/DDBJ whole genome shotgun (WGS) entry which is preliminary data.</text>
</comment>
<feature type="domain" description="Transposase IS110-like N-terminal" evidence="1">
    <location>
        <begin position="19"/>
        <end position="90"/>
    </location>
</feature>
<dbReference type="Pfam" id="PF01548">
    <property type="entry name" value="DEDD_Tnp_IS110"/>
    <property type="match status" value="1"/>
</dbReference>
<dbReference type="GO" id="GO:0006313">
    <property type="term" value="P:DNA transposition"/>
    <property type="evidence" value="ECO:0007669"/>
    <property type="project" value="InterPro"/>
</dbReference>
<protein>
    <recommendedName>
        <fullName evidence="1">Transposase IS110-like N-terminal domain-containing protein</fullName>
    </recommendedName>
</protein>
<proteinExistence type="predicted"/>
<organism evidence="2">
    <name type="scientific">mine drainage metagenome</name>
    <dbReference type="NCBI Taxonomy" id="410659"/>
    <lineage>
        <taxon>unclassified sequences</taxon>
        <taxon>metagenomes</taxon>
        <taxon>ecological metagenomes</taxon>
    </lineage>
</organism>
<accession>T1B113</accession>
<name>T1B113_9ZZZZ</name>
<dbReference type="InterPro" id="IPR002525">
    <property type="entry name" value="Transp_IS110-like_N"/>
</dbReference>
<dbReference type="GO" id="GO:0003677">
    <property type="term" value="F:DNA binding"/>
    <property type="evidence" value="ECO:0007669"/>
    <property type="project" value="InterPro"/>
</dbReference>
<reference evidence="2" key="1">
    <citation type="submission" date="2013-08" db="EMBL/GenBank/DDBJ databases">
        <authorList>
            <person name="Mendez C."/>
            <person name="Richter M."/>
            <person name="Ferrer M."/>
            <person name="Sanchez J."/>
        </authorList>
    </citation>
    <scope>NUCLEOTIDE SEQUENCE</scope>
</reference>
<feature type="non-terminal residue" evidence="2">
    <location>
        <position position="92"/>
    </location>
</feature>